<dbReference type="AlphaFoldDB" id="A0A7W8MR02"/>
<accession>A0A7W8MR02</accession>
<organism evidence="1 2">
    <name type="scientific">Tunturiibacter empetritectus</name>
    <dbReference type="NCBI Taxonomy" id="3069691"/>
    <lineage>
        <taxon>Bacteria</taxon>
        <taxon>Pseudomonadati</taxon>
        <taxon>Acidobacteriota</taxon>
        <taxon>Terriglobia</taxon>
        <taxon>Terriglobales</taxon>
        <taxon>Acidobacteriaceae</taxon>
        <taxon>Tunturiibacter</taxon>
    </lineage>
</organism>
<evidence type="ECO:0000313" key="1">
    <source>
        <dbReference type="EMBL" id="MBB5317306.1"/>
    </source>
</evidence>
<dbReference type="EMBL" id="JACHDY010000002">
    <property type="protein sequence ID" value="MBB5317306.1"/>
    <property type="molecule type" value="Genomic_DNA"/>
</dbReference>
<evidence type="ECO:0000313" key="2">
    <source>
        <dbReference type="Proteomes" id="UP000568106"/>
    </source>
</evidence>
<keyword evidence="2" id="KW-1185">Reference proteome</keyword>
<protein>
    <submittedName>
        <fullName evidence="1">Uncharacterized protein</fullName>
    </submittedName>
</protein>
<comment type="caution">
    <text evidence="1">The sequence shown here is derived from an EMBL/GenBank/DDBJ whole genome shotgun (WGS) entry which is preliminary data.</text>
</comment>
<name>A0A7W8MR02_9BACT</name>
<sequence>MLKRCRMFEAELLVDGTMIGVRSRIAEVGRSAKGYLVRGVDDGESAAIERRGWFAGKG</sequence>
<proteinExistence type="predicted"/>
<dbReference type="Proteomes" id="UP000568106">
    <property type="component" value="Unassembled WGS sequence"/>
</dbReference>
<reference evidence="1" key="1">
    <citation type="submission" date="2020-08" db="EMBL/GenBank/DDBJ databases">
        <title>Genomic Encyclopedia of Type Strains, Phase IV (KMG-V): Genome sequencing to study the core and pangenomes of soil and plant-associated prokaryotes.</title>
        <authorList>
            <person name="Whitman W."/>
        </authorList>
    </citation>
    <scope>NUCLEOTIDE SEQUENCE [LARGE SCALE GENOMIC DNA]</scope>
    <source>
        <strain evidence="1">M8UP27</strain>
    </source>
</reference>
<gene>
    <name evidence="1" type="ORF">HDF09_001975</name>
</gene>